<reference evidence="1 2" key="1">
    <citation type="submission" date="2017-06" db="EMBL/GenBank/DDBJ databases">
        <authorList>
            <person name="Kim H.J."/>
            <person name="Triplett B.A."/>
        </authorList>
    </citation>
    <scope>NUCLEOTIDE SEQUENCE [LARGE SCALE GENOMIC DNA]</scope>
    <source>
        <strain evidence="1 2">U15</strain>
    </source>
</reference>
<dbReference type="PANTHER" id="PTHR30289">
    <property type="entry name" value="UNCHARACTERIZED PROTEIN YBCL-RELATED"/>
    <property type="match status" value="1"/>
</dbReference>
<dbReference type="Proteomes" id="UP000198284">
    <property type="component" value="Unassembled WGS sequence"/>
</dbReference>
<evidence type="ECO:0008006" key="3">
    <source>
        <dbReference type="Google" id="ProtNLM"/>
    </source>
</evidence>
<protein>
    <recommendedName>
        <fullName evidence="3">Phospholipid-binding protein, PBP family</fullName>
    </recommendedName>
</protein>
<dbReference type="EMBL" id="FZOT01000020">
    <property type="protein sequence ID" value="SNT26510.1"/>
    <property type="molecule type" value="Genomic_DNA"/>
</dbReference>
<dbReference type="SUPFAM" id="SSF49777">
    <property type="entry name" value="PEBP-like"/>
    <property type="match status" value="1"/>
</dbReference>
<dbReference type="InterPro" id="IPR036610">
    <property type="entry name" value="PEBP-like_sf"/>
</dbReference>
<dbReference type="OrthoDB" id="9797506at2"/>
<dbReference type="PANTHER" id="PTHR30289:SF1">
    <property type="entry name" value="PEBP (PHOSPHATIDYLETHANOLAMINE-BINDING PROTEIN) FAMILY PROTEIN"/>
    <property type="match status" value="1"/>
</dbReference>
<evidence type="ECO:0000313" key="1">
    <source>
        <dbReference type="EMBL" id="SNT26510.1"/>
    </source>
</evidence>
<dbReference type="RefSeq" id="WP_089401302.1">
    <property type="nucleotide sequence ID" value="NZ_FZOT01000020.1"/>
</dbReference>
<evidence type="ECO:0000313" key="2">
    <source>
        <dbReference type="Proteomes" id="UP000198284"/>
    </source>
</evidence>
<accession>A0A239L8A0</accession>
<sequence length="217" mass="23142">MKLWSDSFQDGERIPGEYAFAVIDPATHVTLSANRNPHLAWSGLPAGTRSLALICHDVDVPSRGDDVNQEGRTVPADLPRVDFFHWVLVDLPAEMPPIAAGQFSSGVTARGKSGPDVPGAGGARQGINDYTGWFAGDPSMSGDYYGYDGPCPPWNDSLIHHYVFTLYALDVERLEVEGKFTGQQVRQAMQGHVLGQASITGTYTLNPALAVGGTGGA</sequence>
<organism evidence="1 2">
    <name type="scientific">Noviherbaspirillum humi</name>
    <dbReference type="NCBI Taxonomy" id="1688639"/>
    <lineage>
        <taxon>Bacteria</taxon>
        <taxon>Pseudomonadati</taxon>
        <taxon>Pseudomonadota</taxon>
        <taxon>Betaproteobacteria</taxon>
        <taxon>Burkholderiales</taxon>
        <taxon>Oxalobacteraceae</taxon>
        <taxon>Noviherbaspirillum</taxon>
    </lineage>
</organism>
<keyword evidence="2" id="KW-1185">Reference proteome</keyword>
<dbReference type="Pfam" id="PF01161">
    <property type="entry name" value="PBP"/>
    <property type="match status" value="1"/>
</dbReference>
<proteinExistence type="predicted"/>
<dbReference type="Gene3D" id="3.90.280.10">
    <property type="entry name" value="PEBP-like"/>
    <property type="match status" value="1"/>
</dbReference>
<dbReference type="AlphaFoldDB" id="A0A239L8A0"/>
<dbReference type="InterPro" id="IPR008914">
    <property type="entry name" value="PEBP"/>
</dbReference>
<gene>
    <name evidence="1" type="ORF">SAMN06265795_12028</name>
</gene>
<dbReference type="InterPro" id="IPR005247">
    <property type="entry name" value="YbhB_YbcL/LppC-like"/>
</dbReference>
<dbReference type="NCBIfam" id="TIGR00481">
    <property type="entry name" value="YbhB/YbcL family Raf kinase inhibitor-like protein"/>
    <property type="match status" value="1"/>
</dbReference>
<dbReference type="CDD" id="cd00865">
    <property type="entry name" value="PEBP_bact_arch"/>
    <property type="match status" value="1"/>
</dbReference>
<name>A0A239L8A0_9BURK</name>